<evidence type="ECO:0000313" key="18">
    <source>
        <dbReference type="Proteomes" id="UP001320898"/>
    </source>
</evidence>
<name>A0AAW5QU27_9HYPH</name>
<keyword evidence="9 15" id="KW-0418">Kinase</keyword>
<dbReference type="EC" id="2.7.1.26" evidence="15"/>
<keyword evidence="6 15" id="KW-0808">Transferase</keyword>
<accession>A0AAW5QU27</accession>
<dbReference type="EMBL" id="JALIDZ010000001">
    <property type="protein sequence ID" value="MCT8970394.1"/>
    <property type="molecule type" value="Genomic_DNA"/>
</dbReference>
<evidence type="ECO:0000256" key="10">
    <source>
        <dbReference type="ARBA" id="ARBA00022827"/>
    </source>
</evidence>
<keyword evidence="18" id="KW-1185">Reference proteome</keyword>
<evidence type="ECO:0000256" key="3">
    <source>
        <dbReference type="ARBA" id="ARBA00005201"/>
    </source>
</evidence>
<dbReference type="SUPFAM" id="SSF52374">
    <property type="entry name" value="Nucleotidylyl transferase"/>
    <property type="match status" value="1"/>
</dbReference>
<evidence type="ECO:0000313" key="17">
    <source>
        <dbReference type="EMBL" id="MCT8970394.1"/>
    </source>
</evidence>
<comment type="catalytic activity">
    <reaction evidence="13 15">
        <text>riboflavin + ATP = FMN + ADP + H(+)</text>
        <dbReference type="Rhea" id="RHEA:14357"/>
        <dbReference type="ChEBI" id="CHEBI:15378"/>
        <dbReference type="ChEBI" id="CHEBI:30616"/>
        <dbReference type="ChEBI" id="CHEBI:57986"/>
        <dbReference type="ChEBI" id="CHEBI:58210"/>
        <dbReference type="ChEBI" id="CHEBI:456216"/>
        <dbReference type="EC" id="2.7.1.26"/>
    </reaction>
</comment>
<keyword evidence="10 15" id="KW-0274">FAD</keyword>
<proteinExistence type="inferred from homology"/>
<keyword evidence="7 15" id="KW-0548">Nucleotidyltransferase</keyword>
<dbReference type="InterPro" id="IPR015865">
    <property type="entry name" value="Riboflavin_kinase_bac/euk"/>
</dbReference>
<evidence type="ECO:0000256" key="13">
    <source>
        <dbReference type="ARBA" id="ARBA00047880"/>
    </source>
</evidence>
<dbReference type="GO" id="GO:0009398">
    <property type="term" value="P:FMN biosynthetic process"/>
    <property type="evidence" value="ECO:0007669"/>
    <property type="project" value="UniProtKB-UniRule"/>
</dbReference>
<comment type="caution">
    <text evidence="17">The sequence shown here is derived from an EMBL/GenBank/DDBJ whole genome shotgun (WGS) entry which is preliminary data.</text>
</comment>
<organism evidence="17 18">
    <name type="scientific">Microbaculum marinisediminis</name>
    <dbReference type="NCBI Taxonomy" id="2931392"/>
    <lineage>
        <taxon>Bacteria</taxon>
        <taxon>Pseudomonadati</taxon>
        <taxon>Pseudomonadota</taxon>
        <taxon>Alphaproteobacteria</taxon>
        <taxon>Hyphomicrobiales</taxon>
        <taxon>Tepidamorphaceae</taxon>
        <taxon>Microbaculum</taxon>
    </lineage>
</organism>
<dbReference type="Gene3D" id="3.40.50.620">
    <property type="entry name" value="HUPs"/>
    <property type="match status" value="1"/>
</dbReference>
<dbReference type="GO" id="GO:0005524">
    <property type="term" value="F:ATP binding"/>
    <property type="evidence" value="ECO:0007669"/>
    <property type="project" value="UniProtKB-UniRule"/>
</dbReference>
<dbReference type="InterPro" id="IPR023468">
    <property type="entry name" value="Riboflavin_kinase"/>
</dbReference>
<comment type="similarity">
    <text evidence="15">Belongs to the ribF family.</text>
</comment>
<gene>
    <name evidence="17" type="ORF">MUB46_00835</name>
</gene>
<dbReference type="EC" id="2.7.7.2" evidence="15"/>
<dbReference type="InterPro" id="IPR002606">
    <property type="entry name" value="Riboflavin_kinase_bac"/>
</dbReference>
<dbReference type="CDD" id="cd02064">
    <property type="entry name" value="FAD_synthetase_N"/>
    <property type="match status" value="1"/>
</dbReference>
<comment type="function">
    <text evidence="1">Catalyzes the phosphorylation of riboflavin to FMN followed by the adenylation of FMN to FAD.</text>
</comment>
<evidence type="ECO:0000256" key="11">
    <source>
        <dbReference type="ARBA" id="ARBA00022840"/>
    </source>
</evidence>
<dbReference type="InterPro" id="IPR015864">
    <property type="entry name" value="FAD_synthase"/>
</dbReference>
<dbReference type="InterPro" id="IPR014729">
    <property type="entry name" value="Rossmann-like_a/b/a_fold"/>
</dbReference>
<comment type="pathway">
    <text evidence="3 15">Cofactor biosynthesis; FMN biosynthesis; FMN from riboflavin (ATP route): step 1/1.</text>
</comment>
<dbReference type="AlphaFoldDB" id="A0AAW5QU27"/>
<dbReference type="RefSeq" id="WP_261613962.1">
    <property type="nucleotide sequence ID" value="NZ_JALIDZ010000001.1"/>
</dbReference>
<dbReference type="FunFam" id="2.40.30.30:FF:000003">
    <property type="entry name" value="Riboflavin biosynthesis protein"/>
    <property type="match status" value="1"/>
</dbReference>
<comment type="pathway">
    <text evidence="2 15">Cofactor biosynthesis; FAD biosynthesis; FAD from FMN: step 1/1.</text>
</comment>
<dbReference type="PIRSF" id="PIRSF004491">
    <property type="entry name" value="FAD_Synth"/>
    <property type="match status" value="1"/>
</dbReference>
<keyword evidence="4 15" id="KW-0285">Flavoprotein</keyword>
<evidence type="ECO:0000256" key="1">
    <source>
        <dbReference type="ARBA" id="ARBA00002121"/>
    </source>
</evidence>
<dbReference type="NCBIfam" id="NF004160">
    <property type="entry name" value="PRK05627.1-3"/>
    <property type="match status" value="1"/>
</dbReference>
<evidence type="ECO:0000259" key="16">
    <source>
        <dbReference type="SMART" id="SM00904"/>
    </source>
</evidence>
<dbReference type="Pfam" id="PF06574">
    <property type="entry name" value="FAD_syn"/>
    <property type="match status" value="1"/>
</dbReference>
<dbReference type="SUPFAM" id="SSF82114">
    <property type="entry name" value="Riboflavin kinase-like"/>
    <property type="match status" value="1"/>
</dbReference>
<keyword evidence="8 15" id="KW-0547">Nucleotide-binding</keyword>
<reference evidence="17 18" key="1">
    <citation type="submission" date="2022-04" db="EMBL/GenBank/DDBJ databases">
        <authorList>
            <person name="Ye Y.-Q."/>
            <person name="Du Z.-J."/>
        </authorList>
    </citation>
    <scope>NUCLEOTIDE SEQUENCE [LARGE SCALE GENOMIC DNA]</scope>
    <source>
        <strain evidence="17 18">A6E488</strain>
    </source>
</reference>
<evidence type="ECO:0000256" key="7">
    <source>
        <dbReference type="ARBA" id="ARBA00022695"/>
    </source>
</evidence>
<dbReference type="PANTHER" id="PTHR22749:SF6">
    <property type="entry name" value="RIBOFLAVIN KINASE"/>
    <property type="match status" value="1"/>
</dbReference>
<dbReference type="GO" id="GO:0008531">
    <property type="term" value="F:riboflavin kinase activity"/>
    <property type="evidence" value="ECO:0007669"/>
    <property type="project" value="UniProtKB-UniRule"/>
</dbReference>
<dbReference type="FunFam" id="3.40.50.620:FF:000021">
    <property type="entry name" value="Riboflavin biosynthesis protein"/>
    <property type="match status" value="1"/>
</dbReference>
<keyword evidence="11 15" id="KW-0067">ATP-binding</keyword>
<dbReference type="GO" id="GO:0009231">
    <property type="term" value="P:riboflavin biosynthetic process"/>
    <property type="evidence" value="ECO:0007669"/>
    <property type="project" value="InterPro"/>
</dbReference>
<dbReference type="InterPro" id="IPR023465">
    <property type="entry name" value="Riboflavin_kinase_dom_sf"/>
</dbReference>
<evidence type="ECO:0000256" key="12">
    <source>
        <dbReference type="ARBA" id="ARBA00023268"/>
    </source>
</evidence>
<sequence length="330" mass="35097">MPDHRFAIITNADPVPAALRGGVVAIGNFDGVHRGHQAVLSRVIEMARARGVAALALTFEPHPRTFFRPEAPVFRLTPAPVKAELFEALGLDGVVEVAFDAALASTPAESFVDWLLVERLGVGAAVVGYDFHFGKGRAGSPDVLRALGRDRGFDVEIVGKAGDSETVWSASAARAALAEGDVEAAARILGYRWFVRGEVVHGAKRGRDLGFPTANIGLAPETGLAHGVYAVRMRVDGAVHDGAASFGRRPQFDNGAPLLEVHLLDVSPDLYGKTVEVEFVGFIRPEARFDGVEELVARMKIDVAEARRLLARADAEGSAGLSVPARLAAR</sequence>
<keyword evidence="5 15" id="KW-0288">FMN</keyword>
<dbReference type="NCBIfam" id="TIGR00083">
    <property type="entry name" value="ribF"/>
    <property type="match status" value="1"/>
</dbReference>
<evidence type="ECO:0000256" key="6">
    <source>
        <dbReference type="ARBA" id="ARBA00022679"/>
    </source>
</evidence>
<dbReference type="Gene3D" id="2.40.30.30">
    <property type="entry name" value="Riboflavin kinase-like"/>
    <property type="match status" value="1"/>
</dbReference>
<evidence type="ECO:0000256" key="8">
    <source>
        <dbReference type="ARBA" id="ARBA00022741"/>
    </source>
</evidence>
<dbReference type="Proteomes" id="UP001320898">
    <property type="component" value="Unassembled WGS sequence"/>
</dbReference>
<evidence type="ECO:0000256" key="9">
    <source>
        <dbReference type="ARBA" id="ARBA00022777"/>
    </source>
</evidence>
<evidence type="ECO:0000256" key="14">
    <source>
        <dbReference type="ARBA" id="ARBA00049494"/>
    </source>
</evidence>
<dbReference type="GO" id="GO:0003919">
    <property type="term" value="F:FMN adenylyltransferase activity"/>
    <property type="evidence" value="ECO:0007669"/>
    <property type="project" value="UniProtKB-UniRule"/>
</dbReference>
<evidence type="ECO:0000256" key="4">
    <source>
        <dbReference type="ARBA" id="ARBA00022630"/>
    </source>
</evidence>
<dbReference type="SMART" id="SM00904">
    <property type="entry name" value="Flavokinase"/>
    <property type="match status" value="1"/>
</dbReference>
<evidence type="ECO:0000256" key="5">
    <source>
        <dbReference type="ARBA" id="ARBA00022643"/>
    </source>
</evidence>
<dbReference type="Pfam" id="PF01687">
    <property type="entry name" value="Flavokinase"/>
    <property type="match status" value="1"/>
</dbReference>
<dbReference type="PANTHER" id="PTHR22749">
    <property type="entry name" value="RIBOFLAVIN KINASE/FMN ADENYLYLTRANSFERASE"/>
    <property type="match status" value="1"/>
</dbReference>
<comment type="catalytic activity">
    <reaction evidence="14 15">
        <text>FMN + ATP + H(+) = FAD + diphosphate</text>
        <dbReference type="Rhea" id="RHEA:17237"/>
        <dbReference type="ChEBI" id="CHEBI:15378"/>
        <dbReference type="ChEBI" id="CHEBI:30616"/>
        <dbReference type="ChEBI" id="CHEBI:33019"/>
        <dbReference type="ChEBI" id="CHEBI:57692"/>
        <dbReference type="ChEBI" id="CHEBI:58210"/>
        <dbReference type="EC" id="2.7.7.2"/>
    </reaction>
</comment>
<keyword evidence="12" id="KW-0511">Multifunctional enzyme</keyword>
<protein>
    <recommendedName>
        <fullName evidence="15">Riboflavin biosynthesis protein</fullName>
    </recommendedName>
    <domain>
        <recommendedName>
            <fullName evidence="15">Riboflavin kinase</fullName>
            <ecNumber evidence="15">2.7.1.26</ecNumber>
        </recommendedName>
        <alternativeName>
            <fullName evidence="15">Flavokinase</fullName>
        </alternativeName>
    </domain>
    <domain>
        <recommendedName>
            <fullName evidence="15">FMN adenylyltransferase</fullName>
            <ecNumber evidence="15">2.7.7.2</ecNumber>
        </recommendedName>
        <alternativeName>
            <fullName evidence="15">FAD pyrophosphorylase</fullName>
        </alternativeName>
        <alternativeName>
            <fullName evidence="15">FAD synthase</fullName>
        </alternativeName>
    </domain>
</protein>
<dbReference type="GO" id="GO:0006747">
    <property type="term" value="P:FAD biosynthetic process"/>
    <property type="evidence" value="ECO:0007669"/>
    <property type="project" value="UniProtKB-UniRule"/>
</dbReference>
<evidence type="ECO:0000256" key="2">
    <source>
        <dbReference type="ARBA" id="ARBA00004726"/>
    </source>
</evidence>
<feature type="domain" description="Riboflavin kinase" evidence="16">
    <location>
        <begin position="188"/>
        <end position="311"/>
    </location>
</feature>
<evidence type="ECO:0000256" key="15">
    <source>
        <dbReference type="PIRNR" id="PIRNR004491"/>
    </source>
</evidence>